<dbReference type="Gene3D" id="3.30.9.10">
    <property type="entry name" value="D-Amino Acid Oxidase, subunit A, domain 2"/>
    <property type="match status" value="1"/>
</dbReference>
<dbReference type="AlphaFoldDB" id="A0A7V5HZ89"/>
<dbReference type="PANTHER" id="PTHR13847:SF287">
    <property type="entry name" value="FAD-DEPENDENT OXIDOREDUCTASE DOMAIN-CONTAINING PROTEIN 1"/>
    <property type="match status" value="1"/>
</dbReference>
<dbReference type="PROSITE" id="PS51257">
    <property type="entry name" value="PROKAR_LIPOPROTEIN"/>
    <property type="match status" value="1"/>
</dbReference>
<evidence type="ECO:0000256" key="1">
    <source>
        <dbReference type="ARBA" id="ARBA00023002"/>
    </source>
</evidence>
<comment type="caution">
    <text evidence="3">The sequence shown here is derived from an EMBL/GenBank/DDBJ whole genome shotgun (WGS) entry which is preliminary data.</text>
</comment>
<evidence type="ECO:0000313" key="3">
    <source>
        <dbReference type="EMBL" id="HHF98664.1"/>
    </source>
</evidence>
<protein>
    <submittedName>
        <fullName evidence="3">FAD-binding oxidoreductase</fullName>
    </submittedName>
</protein>
<dbReference type="Gene3D" id="3.50.50.60">
    <property type="entry name" value="FAD/NAD(P)-binding domain"/>
    <property type="match status" value="1"/>
</dbReference>
<gene>
    <name evidence="3" type="ORF">ENL39_04165</name>
</gene>
<dbReference type="PANTHER" id="PTHR13847">
    <property type="entry name" value="SARCOSINE DEHYDROGENASE-RELATED"/>
    <property type="match status" value="1"/>
</dbReference>
<reference evidence="3" key="1">
    <citation type="journal article" date="2020" name="mSystems">
        <title>Genome- and Community-Level Interaction Insights into Carbon Utilization and Element Cycling Functions of Hydrothermarchaeota in Hydrothermal Sediment.</title>
        <authorList>
            <person name="Zhou Z."/>
            <person name="Liu Y."/>
            <person name="Xu W."/>
            <person name="Pan J."/>
            <person name="Luo Z.H."/>
            <person name="Li M."/>
        </authorList>
    </citation>
    <scope>NUCLEOTIDE SEQUENCE [LARGE SCALE GENOMIC DNA]</scope>
    <source>
        <strain evidence="3">HyVt-92</strain>
    </source>
</reference>
<proteinExistence type="predicted"/>
<dbReference type="InterPro" id="IPR006076">
    <property type="entry name" value="FAD-dep_OxRdtase"/>
</dbReference>
<dbReference type="Pfam" id="PF01266">
    <property type="entry name" value="DAO"/>
    <property type="match status" value="1"/>
</dbReference>
<dbReference type="GO" id="GO:0016491">
    <property type="term" value="F:oxidoreductase activity"/>
    <property type="evidence" value="ECO:0007669"/>
    <property type="project" value="UniProtKB-KW"/>
</dbReference>
<name>A0A7V5HZ89_UNCAE</name>
<keyword evidence="1" id="KW-0560">Oxidoreductase</keyword>
<dbReference type="SUPFAM" id="SSF54373">
    <property type="entry name" value="FAD-linked reductases, C-terminal domain"/>
    <property type="match status" value="1"/>
</dbReference>
<organism evidence="3">
    <name type="scientific">Aerophobetes bacterium</name>
    <dbReference type="NCBI Taxonomy" id="2030807"/>
    <lineage>
        <taxon>Bacteria</taxon>
        <taxon>Candidatus Aerophobota</taxon>
    </lineage>
</organism>
<evidence type="ECO:0000259" key="2">
    <source>
        <dbReference type="Pfam" id="PF01266"/>
    </source>
</evidence>
<dbReference type="EMBL" id="DRTT01000115">
    <property type="protein sequence ID" value="HHF98664.1"/>
    <property type="molecule type" value="Genomic_DNA"/>
</dbReference>
<dbReference type="InterPro" id="IPR036188">
    <property type="entry name" value="FAD/NAD-bd_sf"/>
</dbReference>
<dbReference type="SUPFAM" id="SSF51905">
    <property type="entry name" value="FAD/NAD(P)-binding domain"/>
    <property type="match status" value="1"/>
</dbReference>
<sequence>MNKVVDVVIIGAGVIGCSIAYNLAKKGVKVAVVEKKIGLSFGASGTNHGGCPLQLFEPPVLELARESIKLYKDLSDQIGYDVEYENVGSLVCSVNEKQYPDIEKHFRKKKEEGINVHLIEGKKLREMEPTLGKDVVVGVEEWESCTVNPFKVNYGFAYAAKKLGTEFFFSTEVKKMEIKKGEIVSIVTESEKIKPRFVVNAAGAWSCKVGEMAGITVPIIPRKGQIIVTESVPLNKRWRQISDADYLTTAFNLEAVKKSKDPRIKLGVAGVFVQENTGNWTIGSSREFAGYDNKVTITTVRHIAKRAIKFIPKLKEINCIRIFAGLRPFCYIDGLPIISKVENPGNFILATGHAGEGITLAPITGKLVSELITEGKTSLPIEPFSFSRFKNIKNINKTPV</sequence>
<dbReference type="Proteomes" id="UP000886070">
    <property type="component" value="Unassembled WGS sequence"/>
</dbReference>
<dbReference type="GO" id="GO:0005737">
    <property type="term" value="C:cytoplasm"/>
    <property type="evidence" value="ECO:0007669"/>
    <property type="project" value="TreeGrafter"/>
</dbReference>
<accession>A0A7V5HZ89</accession>
<feature type="domain" description="FAD dependent oxidoreductase" evidence="2">
    <location>
        <begin position="6"/>
        <end position="371"/>
    </location>
</feature>